<dbReference type="Pfam" id="PF02902">
    <property type="entry name" value="Peptidase_C48"/>
    <property type="match status" value="1"/>
</dbReference>
<dbReference type="InterPro" id="IPR003653">
    <property type="entry name" value="Peptidase_C48_C"/>
</dbReference>
<feature type="region of interest" description="Disordered" evidence="4">
    <location>
        <begin position="451"/>
        <end position="529"/>
    </location>
</feature>
<evidence type="ECO:0000259" key="5">
    <source>
        <dbReference type="PROSITE" id="PS50600"/>
    </source>
</evidence>
<comment type="caution">
    <text evidence="6">The sequence shown here is derived from an EMBL/GenBank/DDBJ whole genome shotgun (WGS) entry which is preliminary data.</text>
</comment>
<evidence type="ECO:0000313" key="6">
    <source>
        <dbReference type="EMBL" id="KAI5351400.1"/>
    </source>
</evidence>
<evidence type="ECO:0000256" key="1">
    <source>
        <dbReference type="ARBA" id="ARBA00005234"/>
    </source>
</evidence>
<proteinExistence type="inferred from homology"/>
<organism evidence="6 7">
    <name type="scientific">Prunus dulcis</name>
    <name type="common">Almond</name>
    <name type="synonym">Amygdalus dulcis</name>
    <dbReference type="NCBI Taxonomy" id="3755"/>
    <lineage>
        <taxon>Eukaryota</taxon>
        <taxon>Viridiplantae</taxon>
        <taxon>Streptophyta</taxon>
        <taxon>Embryophyta</taxon>
        <taxon>Tracheophyta</taxon>
        <taxon>Spermatophyta</taxon>
        <taxon>Magnoliopsida</taxon>
        <taxon>eudicotyledons</taxon>
        <taxon>Gunneridae</taxon>
        <taxon>Pentapetalae</taxon>
        <taxon>rosids</taxon>
        <taxon>fabids</taxon>
        <taxon>Rosales</taxon>
        <taxon>Rosaceae</taxon>
        <taxon>Amygdaloideae</taxon>
        <taxon>Amygdaleae</taxon>
        <taxon>Prunus</taxon>
    </lineage>
</organism>
<dbReference type="Pfam" id="PF03004">
    <property type="entry name" value="Transposase_24"/>
    <property type="match status" value="1"/>
</dbReference>
<dbReference type="SUPFAM" id="SSF54001">
    <property type="entry name" value="Cysteine proteinases"/>
    <property type="match status" value="1"/>
</dbReference>
<evidence type="ECO:0000256" key="2">
    <source>
        <dbReference type="ARBA" id="ARBA00022670"/>
    </source>
</evidence>
<dbReference type="PANTHER" id="PTHR33018">
    <property type="entry name" value="OS10G0338966 PROTEIN-RELATED"/>
    <property type="match status" value="1"/>
</dbReference>
<dbReference type="GO" id="GO:0008234">
    <property type="term" value="F:cysteine-type peptidase activity"/>
    <property type="evidence" value="ECO:0007669"/>
    <property type="project" value="InterPro"/>
</dbReference>
<dbReference type="AlphaFoldDB" id="A0AAD4ZNM7"/>
<keyword evidence="3" id="KW-0378">Hydrolase</keyword>
<name>A0AAD4ZNM7_PRUDU</name>
<dbReference type="PROSITE" id="PS50600">
    <property type="entry name" value="ULP_PROTEASE"/>
    <property type="match status" value="1"/>
</dbReference>
<dbReference type="Proteomes" id="UP001054821">
    <property type="component" value="Chromosome 1"/>
</dbReference>
<feature type="compositionally biased region" description="Acidic residues" evidence="4">
    <location>
        <begin position="498"/>
        <end position="510"/>
    </location>
</feature>
<gene>
    <name evidence="6" type="ORF">L3X38_004291</name>
</gene>
<keyword evidence="7" id="KW-1185">Reference proteome</keyword>
<evidence type="ECO:0000256" key="4">
    <source>
        <dbReference type="SAM" id="MobiDB-lite"/>
    </source>
</evidence>
<dbReference type="PANTHER" id="PTHR33018:SF31">
    <property type="entry name" value="TRANSPOSASE, PTTA_EN_SPM, PLANT"/>
    <property type="match status" value="1"/>
</dbReference>
<comment type="similarity">
    <text evidence="1">Belongs to the peptidase C48 family.</text>
</comment>
<feature type="region of interest" description="Disordered" evidence="4">
    <location>
        <begin position="103"/>
        <end position="158"/>
    </location>
</feature>
<feature type="compositionally biased region" description="Polar residues" evidence="4">
    <location>
        <begin position="137"/>
        <end position="147"/>
    </location>
</feature>
<feature type="compositionally biased region" description="Basic and acidic residues" evidence="4">
    <location>
        <begin position="480"/>
        <end position="497"/>
    </location>
</feature>
<protein>
    <recommendedName>
        <fullName evidence="5">Ubiquitin-like protease family profile domain-containing protein</fullName>
    </recommendedName>
</protein>
<dbReference type="InterPro" id="IPR004252">
    <property type="entry name" value="Probable_transposase_24"/>
</dbReference>
<evidence type="ECO:0000313" key="7">
    <source>
        <dbReference type="Proteomes" id="UP001054821"/>
    </source>
</evidence>
<accession>A0AAD4ZNM7</accession>
<dbReference type="GO" id="GO:0006508">
    <property type="term" value="P:proteolysis"/>
    <property type="evidence" value="ECO:0007669"/>
    <property type="project" value="UniProtKB-KW"/>
</dbReference>
<feature type="domain" description="Ubiquitin-like protease family profile" evidence="5">
    <location>
        <begin position="577"/>
        <end position="742"/>
    </location>
</feature>
<sequence>MHCFQTRLKISIYQRKLFVFFPCQSTVRVSHRLPLVFFVVSELKHRVFVLLSLHAKGKLSFSLFWLLFDFSEQWFLFFPNLIKYKEKESRVVLFVKMVSQHQSKDSGSKKNGGKELGMAAPQEKSSKKMKFASSSAETEPTSQTTISDDSKSGRGMSTMPRVVKRKLQKLRPIVEVPLVDMKWSQIPKDIKEQIWEAVDMAFVVGQGGKKSVLASAAKKWKDFKSTLTRHYILPYTNDREKLSQPPETYKFIEKAQWDAFVASRLSKDFKSVHSQHAQIREKLEYNHRLSRKGYAGLEDQLEETMPGVEIDRSTLWKRARQDKHGNIPDPKVAEKAKLIDELQKQVSEGKVSVYGSNDVLTMALGPEHPGRVRGVGAGISPRQYFNLPKPQRMSFDDRLKDSLRVLLQEETKKMEAKAREEALRMEARTKQLVEAEREHFLSQLSQLIPNFDPSMLKPRISQSPKNPMSDKASCSGGDVRSLHFEDDTAKNGKHQEDEVKEEEEKDEEKEEEKQDEKEKEDEEKHDDKVIEVGDYSNMEAPSSLKTLCHYVETTLVPEDKTLQFTIDKEVFGRERDTFLLPEDITQFAGMEEIGATVVAVYMRYLHDVLKQANMCSMVGFIDPATVSANSGTIANRSRLVAARLQKTDGEQIFMMPYNPGRHWILLIVRAKRETVYFLDSLPGNRVVDEEAKNIVNSAIKIYNSHIARAGRKAVIWKTLSGTPKQPSSVECGYYVMRFMRDIIMDPSLAFEKNYAKGNQEAPYPQEAIDEVRNEWAEFVCQIIEQGNY</sequence>
<dbReference type="Gene3D" id="3.40.395.10">
    <property type="entry name" value="Adenoviral Proteinase, Chain A"/>
    <property type="match status" value="1"/>
</dbReference>
<dbReference type="EMBL" id="JAJFAZ020000001">
    <property type="protein sequence ID" value="KAI5351400.1"/>
    <property type="molecule type" value="Genomic_DNA"/>
</dbReference>
<evidence type="ECO:0000256" key="3">
    <source>
        <dbReference type="ARBA" id="ARBA00022801"/>
    </source>
</evidence>
<keyword evidence="2" id="KW-0645">Protease</keyword>
<dbReference type="InterPro" id="IPR038765">
    <property type="entry name" value="Papain-like_cys_pep_sf"/>
</dbReference>
<reference evidence="6 7" key="1">
    <citation type="journal article" date="2022" name="G3 (Bethesda)">
        <title>Whole-genome sequence and methylome profiling of the almond [Prunus dulcis (Mill.) D.A. Webb] cultivar 'Nonpareil'.</title>
        <authorList>
            <person name="D'Amico-Willman K.M."/>
            <person name="Ouma W.Z."/>
            <person name="Meulia T."/>
            <person name="Sideli G.M."/>
            <person name="Gradziel T.M."/>
            <person name="Fresnedo-Ramirez J."/>
        </authorList>
    </citation>
    <scope>NUCLEOTIDE SEQUENCE [LARGE SCALE GENOMIC DNA]</scope>
    <source>
        <strain evidence="6">Clone GOH B32 T37-40</strain>
    </source>
</reference>